<keyword evidence="4" id="KW-1185">Reference proteome</keyword>
<dbReference type="PANTHER" id="PTHR15031:SF6">
    <property type="entry name" value="CARTILAGE INTERMEDIATE LAYER PROTEIN 1-LIKE ISOFORM X1"/>
    <property type="match status" value="1"/>
</dbReference>
<dbReference type="InterPro" id="IPR013783">
    <property type="entry name" value="Ig-like_fold"/>
</dbReference>
<comment type="caution">
    <text evidence="3">The sequence shown here is derived from an EMBL/GenBank/DDBJ whole genome shotgun (WGS) entry which is preliminary data.</text>
</comment>
<dbReference type="EMBL" id="LSMT01000301">
    <property type="protein sequence ID" value="PFX20832.1"/>
    <property type="molecule type" value="Genomic_DNA"/>
</dbReference>
<dbReference type="Pfam" id="PF13927">
    <property type="entry name" value="Ig_3"/>
    <property type="match status" value="1"/>
</dbReference>
<dbReference type="SMART" id="SM00209">
    <property type="entry name" value="TSP1"/>
    <property type="match status" value="1"/>
</dbReference>
<evidence type="ECO:0000256" key="1">
    <source>
        <dbReference type="SAM" id="MobiDB-lite"/>
    </source>
</evidence>
<dbReference type="SUPFAM" id="SSF82895">
    <property type="entry name" value="TSP-1 type 1 repeat"/>
    <property type="match status" value="1"/>
</dbReference>
<evidence type="ECO:0000259" key="2">
    <source>
        <dbReference type="PROSITE" id="PS50835"/>
    </source>
</evidence>
<reference evidence="4" key="1">
    <citation type="journal article" date="2017" name="bioRxiv">
        <title>Comparative analysis of the genomes of Stylophora pistillata and Acropora digitifera provides evidence for extensive differences between species of corals.</title>
        <authorList>
            <person name="Voolstra C.R."/>
            <person name="Li Y."/>
            <person name="Liew Y.J."/>
            <person name="Baumgarten S."/>
            <person name="Zoccola D."/>
            <person name="Flot J.-F."/>
            <person name="Tambutte S."/>
            <person name="Allemand D."/>
            <person name="Aranda M."/>
        </authorList>
    </citation>
    <scope>NUCLEOTIDE SEQUENCE [LARGE SCALE GENOMIC DNA]</scope>
</reference>
<dbReference type="Pfam" id="PF23591">
    <property type="entry name" value="CILP"/>
    <property type="match status" value="1"/>
</dbReference>
<evidence type="ECO:0000313" key="4">
    <source>
        <dbReference type="Proteomes" id="UP000225706"/>
    </source>
</evidence>
<proteinExistence type="predicted"/>
<dbReference type="InterPro" id="IPR007110">
    <property type="entry name" value="Ig-like_dom"/>
</dbReference>
<dbReference type="InterPro" id="IPR039675">
    <property type="entry name" value="CILP1/CILP2"/>
</dbReference>
<dbReference type="PROSITE" id="PS50835">
    <property type="entry name" value="IG_LIKE"/>
    <property type="match status" value="1"/>
</dbReference>
<dbReference type="OrthoDB" id="9980629at2759"/>
<dbReference type="PANTHER" id="PTHR15031">
    <property type="entry name" value="CARTILAGE INTERMEDIATE LAYER PROTEIN CLIP"/>
    <property type="match status" value="1"/>
</dbReference>
<dbReference type="InterPro" id="IPR003598">
    <property type="entry name" value="Ig_sub2"/>
</dbReference>
<dbReference type="InterPro" id="IPR036179">
    <property type="entry name" value="Ig-like_dom_sf"/>
</dbReference>
<protein>
    <submittedName>
        <fullName evidence="3">Cartilage intermediate layer protein 1</fullName>
    </submittedName>
</protein>
<accession>A0A2B4RX74</accession>
<dbReference type="InterPro" id="IPR003599">
    <property type="entry name" value="Ig_sub"/>
</dbReference>
<organism evidence="3 4">
    <name type="scientific">Stylophora pistillata</name>
    <name type="common">Smooth cauliflower coral</name>
    <dbReference type="NCBI Taxonomy" id="50429"/>
    <lineage>
        <taxon>Eukaryota</taxon>
        <taxon>Metazoa</taxon>
        <taxon>Cnidaria</taxon>
        <taxon>Anthozoa</taxon>
        <taxon>Hexacorallia</taxon>
        <taxon>Scleractinia</taxon>
        <taxon>Astrocoeniina</taxon>
        <taxon>Pocilloporidae</taxon>
        <taxon>Stylophora</taxon>
    </lineage>
</organism>
<dbReference type="Gene3D" id="2.60.40.10">
    <property type="entry name" value="Immunoglobulins"/>
    <property type="match status" value="1"/>
</dbReference>
<evidence type="ECO:0000313" key="3">
    <source>
        <dbReference type="EMBL" id="PFX20832.1"/>
    </source>
</evidence>
<dbReference type="PROSITE" id="PS50092">
    <property type="entry name" value="TSP1"/>
    <property type="match status" value="1"/>
</dbReference>
<feature type="region of interest" description="Disordered" evidence="1">
    <location>
        <begin position="454"/>
        <end position="474"/>
    </location>
</feature>
<feature type="domain" description="Ig-like" evidence="2">
    <location>
        <begin position="140"/>
        <end position="222"/>
    </location>
</feature>
<dbReference type="AlphaFoldDB" id="A0A2B4RX74"/>
<dbReference type="SMART" id="SM00408">
    <property type="entry name" value="IGc2"/>
    <property type="match status" value="1"/>
</dbReference>
<feature type="compositionally biased region" description="Polar residues" evidence="1">
    <location>
        <begin position="454"/>
        <end position="463"/>
    </location>
</feature>
<dbReference type="Pfam" id="PF00090">
    <property type="entry name" value="TSP_1"/>
    <property type="match status" value="1"/>
</dbReference>
<sequence>MLFAGGRSSAEMKECAATTETTVLLQTTSSVVQHTPVSPLPELTSFATVTLSSKSDISTSSTSSVVADLSVIANLLPNTESKWSRWSPWSDCTQTCGSGTRHRNRTCVAINDKAVFAPISCAGKSNQMKSCAEWKCPVAPFVTVHPESKVRMPGQSVTFCCEGEGNPQPEIEWFKENNVIDKSFYNHNNTLEINDVQGLNGSYRCRAINQFGSEFSNEADLKVLENSEDSCSSMPSSNNVTLPPGCFVNGTNSTTVDVGECEPIACVMRGVNYSSSCSDPPLCCGPLFTESVLVKCGFAISFGLSVIKGCGCGKCFEKETFISGVVIGPDGSPATFVDLVFKGKSVGSTDTDGKFSFPVPKTTRRAVVTFKDQMNNKFVEEDKLFVVEEGQTAVYTVKLREKPAPVIFNASEPLDVPLGSDSSDSFADLELPENALLTEDGSIFSGNAKATVSVTDPRNQSDIESAPGDFSSMNEDGEEELLQTFGMIKVNLEDDNGKQLTMSKPMKVYLDPEKLNLTVSGGIRLYWLDKKTGRWREAGKFLLEDGKNRRRKRSGRTFLAVNVTPSLAKHDLNFDTPSERVALRVTITKDTTNDNYASDKVLVRVICLNPNGYMEKVTVNRLACVVILRNADCYVQALNLRENIFYEPYPNSIETKDIFKNVGGSIVSSKGKGTTIKSFRFNSILNGSDGPTYSVNSAGEEKCTVSLNSALAPQTKTAQFVFKIPESISSYNLLRRVNNWPEESDKSKCFVRVVHEGKKAIFMASGYKGKNFGDGELYGYHVKSSEPETPGSSKQVVCLQFRCPPENTRNKAVFLLVTPLSTTKNIDIKFNEMNSRLKVVDIFPECSGITHPNNALGKRFCAPYWLKALFTFKDSTRCFQERNSTHLTFQ</sequence>
<dbReference type="InterPro" id="IPR000884">
    <property type="entry name" value="TSP1_rpt"/>
</dbReference>
<dbReference type="InterPro" id="IPR036383">
    <property type="entry name" value="TSP1_rpt_sf"/>
</dbReference>
<dbReference type="Gene3D" id="2.20.100.10">
    <property type="entry name" value="Thrombospondin type-1 (TSP1) repeat"/>
    <property type="match status" value="1"/>
</dbReference>
<dbReference type="SMART" id="SM00409">
    <property type="entry name" value="IG"/>
    <property type="match status" value="1"/>
</dbReference>
<dbReference type="Pfam" id="PF23708">
    <property type="entry name" value="CILP_5th"/>
    <property type="match status" value="1"/>
</dbReference>
<dbReference type="InterPro" id="IPR056255">
    <property type="entry name" value="CILP-1/2_dom"/>
</dbReference>
<name>A0A2B4RX74_STYPI</name>
<dbReference type="Proteomes" id="UP000225706">
    <property type="component" value="Unassembled WGS sequence"/>
</dbReference>
<dbReference type="InterPro" id="IPR056256">
    <property type="entry name" value="CILP-1/2_b-sand_dom2"/>
</dbReference>
<gene>
    <name evidence="3" type="primary">CILP</name>
    <name evidence="3" type="ORF">AWC38_SpisGene14694</name>
</gene>
<dbReference type="SUPFAM" id="SSF48726">
    <property type="entry name" value="Immunoglobulin"/>
    <property type="match status" value="1"/>
</dbReference>